<name>A0A478FUW6_9MOLU</name>
<evidence type="ECO:0000256" key="4">
    <source>
        <dbReference type="ARBA" id="ARBA00022723"/>
    </source>
</evidence>
<dbReference type="GO" id="GO:0005737">
    <property type="term" value="C:cytoplasm"/>
    <property type="evidence" value="ECO:0007669"/>
    <property type="project" value="UniProtKB-SubCell"/>
</dbReference>
<organism evidence="14 15">
    <name type="scientific">Candidatus Mycoplasma haematohominis</name>
    <dbReference type="NCBI Taxonomy" id="1494318"/>
    <lineage>
        <taxon>Bacteria</taxon>
        <taxon>Bacillati</taxon>
        <taxon>Mycoplasmatota</taxon>
        <taxon>Mollicutes</taxon>
        <taxon>Mycoplasmataceae</taxon>
        <taxon>Mycoplasma</taxon>
    </lineage>
</organism>
<gene>
    <name evidence="13 14" type="primary">recU</name>
    <name evidence="14" type="ORF">MHSWG343_08470</name>
</gene>
<dbReference type="Proteomes" id="UP000324831">
    <property type="component" value="Unassembled WGS sequence"/>
</dbReference>
<dbReference type="EC" id="3.1.21.10" evidence="13"/>
<dbReference type="EMBL" id="BIMN01000004">
    <property type="protein sequence ID" value="GCE63840.1"/>
    <property type="molecule type" value="Genomic_DNA"/>
</dbReference>
<evidence type="ECO:0000313" key="15">
    <source>
        <dbReference type="Proteomes" id="UP000324831"/>
    </source>
</evidence>
<evidence type="ECO:0000256" key="7">
    <source>
        <dbReference type="ARBA" id="ARBA00022801"/>
    </source>
</evidence>
<comment type="caution">
    <text evidence="14">The sequence shown here is derived from an EMBL/GenBank/DDBJ whole genome shotgun (WGS) entry which is preliminary data.</text>
</comment>
<feature type="binding site" evidence="13">
    <location>
        <position position="85"/>
    </location>
    <ligand>
        <name>Mg(2+)</name>
        <dbReference type="ChEBI" id="CHEBI:18420"/>
    </ligand>
</feature>
<evidence type="ECO:0000256" key="12">
    <source>
        <dbReference type="ARBA" id="ARBA00029523"/>
    </source>
</evidence>
<keyword evidence="5 13" id="KW-0255">Endonuclease</keyword>
<feature type="binding site" evidence="13">
    <location>
        <position position="67"/>
    </location>
    <ligand>
        <name>Mg(2+)</name>
        <dbReference type="ChEBI" id="CHEBI:18420"/>
    </ligand>
</feature>
<reference evidence="14 15" key="1">
    <citation type="submission" date="2019-01" db="EMBL/GenBank/DDBJ databases">
        <title>Draft genome sequences of Candidatus Mycoplasma haemohominis SWG34-3 identified from a patient with pyrexia, anemia and liver dysfunction.</title>
        <authorList>
            <person name="Sekizuka T."/>
            <person name="Hattori N."/>
            <person name="Katano H."/>
            <person name="Takuma T."/>
            <person name="Ito T."/>
            <person name="Arai N."/>
            <person name="Yanai R."/>
            <person name="Ishii S."/>
            <person name="Miura Y."/>
            <person name="Tokunaga T."/>
            <person name="Watanabe H."/>
            <person name="Nomura N."/>
            <person name="Eguchi J."/>
            <person name="Arai T."/>
            <person name="Hasegawa H."/>
            <person name="Nakamaki T."/>
            <person name="Wakita T."/>
            <person name="Niki Y."/>
            <person name="Kuroda M."/>
        </authorList>
    </citation>
    <scope>NUCLEOTIDE SEQUENCE [LARGE SCALE GENOMIC DNA]</scope>
    <source>
        <strain evidence="14">SWG34-3</strain>
    </source>
</reference>
<dbReference type="SUPFAM" id="SSF52980">
    <property type="entry name" value="Restriction endonuclease-like"/>
    <property type="match status" value="1"/>
</dbReference>
<evidence type="ECO:0000313" key="14">
    <source>
        <dbReference type="EMBL" id="GCE63840.1"/>
    </source>
</evidence>
<keyword evidence="4 13" id="KW-0479">Metal-binding</keyword>
<evidence type="ECO:0000256" key="3">
    <source>
        <dbReference type="ARBA" id="ARBA00022722"/>
    </source>
</evidence>
<comment type="similarity">
    <text evidence="11 13">Belongs to the RecU family.</text>
</comment>
<dbReference type="InterPro" id="IPR011856">
    <property type="entry name" value="tRNA_endonuc-like_dom_sf"/>
</dbReference>
<keyword evidence="8 13" id="KW-0460">Magnesium</keyword>
<evidence type="ECO:0000256" key="2">
    <source>
        <dbReference type="ARBA" id="ARBA00022490"/>
    </source>
</evidence>
<dbReference type="InterPro" id="IPR011335">
    <property type="entry name" value="Restrct_endonuc-II-like"/>
</dbReference>
<comment type="function">
    <text evidence="13">Endonuclease that resolves Holliday junction intermediates in genetic recombination. Cleaves mobile four-strand junctions by introducing symmetrical nicks in paired strands. Promotes annealing of linear ssDNA with homologous dsDNA. Required for DNA repair, homologous recombination and chromosome segregation.</text>
</comment>
<dbReference type="Gene3D" id="3.40.1350.10">
    <property type="match status" value="1"/>
</dbReference>
<evidence type="ECO:0000256" key="13">
    <source>
        <dbReference type="HAMAP-Rule" id="MF_00130"/>
    </source>
</evidence>
<evidence type="ECO:0000256" key="9">
    <source>
        <dbReference type="ARBA" id="ARBA00023172"/>
    </source>
</evidence>
<evidence type="ECO:0000256" key="8">
    <source>
        <dbReference type="ARBA" id="ARBA00022842"/>
    </source>
</evidence>
<comment type="cofactor">
    <cofactor evidence="13">
        <name>Mg(2+)</name>
        <dbReference type="ChEBI" id="CHEBI:18420"/>
    </cofactor>
    <text evidence="13">Binds 1 Mg(2+) ion per subunit.</text>
</comment>
<dbReference type="Pfam" id="PF03838">
    <property type="entry name" value="RecU"/>
    <property type="match status" value="1"/>
</dbReference>
<feature type="site" description="Transition state stabilizer" evidence="13">
    <location>
        <position position="69"/>
    </location>
</feature>
<proteinExistence type="inferred from homology"/>
<evidence type="ECO:0000256" key="6">
    <source>
        <dbReference type="ARBA" id="ARBA00022763"/>
    </source>
</evidence>
<accession>A0A478FUW6</accession>
<keyword evidence="6 13" id="KW-0227">DNA damage</keyword>
<dbReference type="GO" id="GO:0007059">
    <property type="term" value="P:chromosome segregation"/>
    <property type="evidence" value="ECO:0007669"/>
    <property type="project" value="UniProtKB-UniRule"/>
</dbReference>
<keyword evidence="2 13" id="KW-0963">Cytoplasm</keyword>
<comment type="subcellular location">
    <subcellularLocation>
        <location evidence="1 13">Cytoplasm</location>
    </subcellularLocation>
</comment>
<evidence type="ECO:0000256" key="1">
    <source>
        <dbReference type="ARBA" id="ARBA00004496"/>
    </source>
</evidence>
<evidence type="ECO:0000256" key="11">
    <source>
        <dbReference type="ARBA" id="ARBA00023447"/>
    </source>
</evidence>
<comment type="catalytic activity">
    <reaction evidence="13">
        <text>Endonucleolytic cleavage at a junction such as a reciprocal single-stranded crossover between two homologous DNA duplexes (Holliday junction).</text>
        <dbReference type="EC" id="3.1.21.10"/>
    </reaction>
</comment>
<dbReference type="AlphaFoldDB" id="A0A478FUW6"/>
<comment type="caution">
    <text evidence="13">Lacks conserved residue(s) required for the propagation of feature annotation.</text>
</comment>
<dbReference type="GO" id="GO:0000287">
    <property type="term" value="F:magnesium ion binding"/>
    <property type="evidence" value="ECO:0007669"/>
    <property type="project" value="UniProtKB-UniRule"/>
</dbReference>
<evidence type="ECO:0000256" key="10">
    <source>
        <dbReference type="ARBA" id="ARBA00023204"/>
    </source>
</evidence>
<dbReference type="GO" id="GO:0008821">
    <property type="term" value="F:crossover junction DNA endonuclease activity"/>
    <property type="evidence" value="ECO:0007669"/>
    <property type="project" value="UniProtKB-EC"/>
</dbReference>
<dbReference type="GO" id="GO:0003676">
    <property type="term" value="F:nucleic acid binding"/>
    <property type="evidence" value="ECO:0007669"/>
    <property type="project" value="InterPro"/>
</dbReference>
<sequence length="159" mass="18548">MLGSFAEGLVNNTIDWYLREGIAYFRKSYTPISILDKCSSLDFRAKFSDLADIDYYGVYKGKYISFEVKETNKDYFLLSQIRDHQKEILIKLLDFSAVSFLLINFSSYNDASYLITSDRLKELFDRKKKKIFFSEIETIGKHIPISFPGVIDFLKVLDL</sequence>
<feature type="binding site" evidence="13">
    <location>
        <position position="54"/>
    </location>
    <ligand>
        <name>Mg(2+)</name>
        <dbReference type="ChEBI" id="CHEBI:18420"/>
    </ligand>
</feature>
<keyword evidence="10 13" id="KW-0234">DNA repair</keyword>
<dbReference type="HAMAP" id="MF_00130">
    <property type="entry name" value="RecU"/>
    <property type="match status" value="1"/>
</dbReference>
<keyword evidence="7 13" id="KW-0378">Hydrolase</keyword>
<dbReference type="GO" id="GO:0006310">
    <property type="term" value="P:DNA recombination"/>
    <property type="evidence" value="ECO:0007669"/>
    <property type="project" value="UniProtKB-UniRule"/>
</dbReference>
<protein>
    <recommendedName>
        <fullName evidence="12 13">Holliday junction resolvase RecU</fullName>
        <ecNumber evidence="13">3.1.21.10</ecNumber>
    </recommendedName>
    <alternativeName>
        <fullName evidence="13">Recombination protein U homolog</fullName>
    </alternativeName>
</protein>
<keyword evidence="3 13" id="KW-0540">Nuclease</keyword>
<dbReference type="InterPro" id="IPR004612">
    <property type="entry name" value="Resolv_RecU"/>
</dbReference>
<dbReference type="GO" id="GO:0006281">
    <property type="term" value="P:DNA repair"/>
    <property type="evidence" value="ECO:0007669"/>
    <property type="project" value="UniProtKB-UniRule"/>
</dbReference>
<keyword evidence="9 13" id="KW-0233">DNA recombination</keyword>
<evidence type="ECO:0000256" key="5">
    <source>
        <dbReference type="ARBA" id="ARBA00022759"/>
    </source>
</evidence>